<keyword evidence="2" id="KW-0645">Protease</keyword>
<dbReference type="Proteomes" id="UP000245838">
    <property type="component" value="Chromosome sggmmb4_Chromosome"/>
</dbReference>
<keyword evidence="2" id="KW-0378">Hydrolase</keyword>
<evidence type="ECO:0000313" key="2">
    <source>
        <dbReference type="EMBL" id="CRL45884.1"/>
    </source>
</evidence>
<gene>
    <name evidence="2" type="ORF">SGGMMB4_04003</name>
</gene>
<feature type="domain" description="D-alanyl-D-alanine carboxypeptidase-like core" evidence="1">
    <location>
        <begin position="23"/>
        <end position="169"/>
    </location>
</feature>
<dbReference type="PANTHER" id="PTHR34385:SF1">
    <property type="entry name" value="PEPTIDOGLYCAN L-ALANYL-D-GLUTAMATE ENDOPEPTIDASE CWLK"/>
    <property type="match status" value="1"/>
</dbReference>
<dbReference type="InterPro" id="IPR003709">
    <property type="entry name" value="VanY-like_core_dom"/>
</dbReference>
<dbReference type="InterPro" id="IPR052179">
    <property type="entry name" value="DD-CPase-like"/>
</dbReference>
<dbReference type="CDD" id="cd14847">
    <property type="entry name" value="DD-carboxypeptidase_like"/>
    <property type="match status" value="1"/>
</dbReference>
<organism evidence="2 3">
    <name type="scientific">Sodalis glossinidius (strain morsitans)</name>
    <dbReference type="NCBI Taxonomy" id="343509"/>
    <lineage>
        <taxon>Bacteria</taxon>
        <taxon>Pseudomonadati</taxon>
        <taxon>Pseudomonadota</taxon>
        <taxon>Gammaproteobacteria</taxon>
        <taxon>Enterobacterales</taxon>
        <taxon>Bruguierivoracaceae</taxon>
        <taxon>Sodalis</taxon>
    </lineage>
</organism>
<keyword evidence="2" id="KW-0121">Carboxypeptidase</keyword>
<protein>
    <submittedName>
        <fullName evidence="2">D-alanyl-D-alanine carboxypeptidase</fullName>
    </submittedName>
</protein>
<accession>A0A193QL04</accession>
<dbReference type="GO" id="GO:0006508">
    <property type="term" value="P:proteolysis"/>
    <property type="evidence" value="ECO:0007669"/>
    <property type="project" value="InterPro"/>
</dbReference>
<dbReference type="AlphaFoldDB" id="A0A193QL04"/>
<proteinExistence type="predicted"/>
<dbReference type="Gene3D" id="3.30.1380.10">
    <property type="match status" value="1"/>
</dbReference>
<reference evidence="2 3" key="1">
    <citation type="submission" date="2015-05" db="EMBL/GenBank/DDBJ databases">
        <authorList>
            <person name="Goodhead I."/>
        </authorList>
    </citation>
    <scope>NUCLEOTIDE SEQUENCE [LARGE SCALE GENOMIC DNA]</scope>
    <source>
        <strain evidence="3">morsitans</strain>
    </source>
</reference>
<dbReference type="SUPFAM" id="SSF55166">
    <property type="entry name" value="Hedgehog/DD-peptidase"/>
    <property type="match status" value="1"/>
</dbReference>
<name>A0A193QL04_SODGM</name>
<evidence type="ECO:0000313" key="3">
    <source>
        <dbReference type="Proteomes" id="UP000245838"/>
    </source>
</evidence>
<dbReference type="PANTHER" id="PTHR34385">
    <property type="entry name" value="D-ALANYL-D-ALANINE CARBOXYPEPTIDASE"/>
    <property type="match status" value="1"/>
</dbReference>
<evidence type="ECO:0000259" key="1">
    <source>
        <dbReference type="Pfam" id="PF02557"/>
    </source>
</evidence>
<dbReference type="GO" id="GO:0004180">
    <property type="term" value="F:carboxypeptidase activity"/>
    <property type="evidence" value="ECO:0007669"/>
    <property type="project" value="UniProtKB-KW"/>
</dbReference>
<sequence>MMDALTVTGRTDRHVIPLEPGYQLQPEAVAAFVQLQHAAAQAGFSLRPARSFRDFDRQLYIWNGKFRGQRPLLDRQSRPLDALTLATGARCEAILHWSALPSASRHHWGTDLDIYDPDLLPPGARLQLTPEEYLPSGYFAPLTRWLDQHLGNYGFFRPYARDRGGVAVEP</sequence>
<dbReference type="EMBL" id="LN854557">
    <property type="protein sequence ID" value="CRL45884.1"/>
    <property type="molecule type" value="Genomic_DNA"/>
</dbReference>
<dbReference type="Pfam" id="PF02557">
    <property type="entry name" value="VanY"/>
    <property type="match status" value="1"/>
</dbReference>
<dbReference type="InterPro" id="IPR009045">
    <property type="entry name" value="Zn_M74/Hedgehog-like"/>
</dbReference>